<protein>
    <submittedName>
        <fullName evidence="2">Uncharacterized protein</fullName>
    </submittedName>
</protein>
<dbReference type="Proteomes" id="UP001054945">
    <property type="component" value="Unassembled WGS sequence"/>
</dbReference>
<comment type="caution">
    <text evidence="2">The sequence shown here is derived from an EMBL/GenBank/DDBJ whole genome shotgun (WGS) entry which is preliminary data.</text>
</comment>
<gene>
    <name evidence="2" type="ORF">CEXT_477061</name>
</gene>
<dbReference type="AlphaFoldDB" id="A0AAV4XXA8"/>
<keyword evidence="3" id="KW-1185">Reference proteome</keyword>
<evidence type="ECO:0000313" key="3">
    <source>
        <dbReference type="Proteomes" id="UP001054945"/>
    </source>
</evidence>
<feature type="compositionally biased region" description="Basic and acidic residues" evidence="1">
    <location>
        <begin position="66"/>
        <end position="75"/>
    </location>
</feature>
<evidence type="ECO:0000313" key="2">
    <source>
        <dbReference type="EMBL" id="GIY99377.1"/>
    </source>
</evidence>
<accession>A0AAV4XXA8</accession>
<name>A0AAV4XXA8_CAEEX</name>
<reference evidence="2 3" key="1">
    <citation type="submission" date="2021-06" db="EMBL/GenBank/DDBJ databases">
        <title>Caerostris extrusa draft genome.</title>
        <authorList>
            <person name="Kono N."/>
            <person name="Arakawa K."/>
        </authorList>
    </citation>
    <scope>NUCLEOTIDE SEQUENCE [LARGE SCALE GENOMIC DNA]</scope>
</reference>
<organism evidence="2 3">
    <name type="scientific">Caerostris extrusa</name>
    <name type="common">Bark spider</name>
    <name type="synonym">Caerostris bankana</name>
    <dbReference type="NCBI Taxonomy" id="172846"/>
    <lineage>
        <taxon>Eukaryota</taxon>
        <taxon>Metazoa</taxon>
        <taxon>Ecdysozoa</taxon>
        <taxon>Arthropoda</taxon>
        <taxon>Chelicerata</taxon>
        <taxon>Arachnida</taxon>
        <taxon>Araneae</taxon>
        <taxon>Araneomorphae</taxon>
        <taxon>Entelegynae</taxon>
        <taxon>Araneoidea</taxon>
        <taxon>Araneidae</taxon>
        <taxon>Caerostris</taxon>
    </lineage>
</organism>
<sequence>MDRLRSNDLVYICVLQCVVSPEGMVVDEQRRIPSKGRGGGYAAEMRSDCRNDMVSRSFGRTPVPANDREQNWEGN</sequence>
<proteinExistence type="predicted"/>
<feature type="region of interest" description="Disordered" evidence="1">
    <location>
        <begin position="53"/>
        <end position="75"/>
    </location>
</feature>
<evidence type="ECO:0000256" key="1">
    <source>
        <dbReference type="SAM" id="MobiDB-lite"/>
    </source>
</evidence>
<dbReference type="EMBL" id="BPLR01001039">
    <property type="protein sequence ID" value="GIY99377.1"/>
    <property type="molecule type" value="Genomic_DNA"/>
</dbReference>